<dbReference type="GO" id="GO:0010833">
    <property type="term" value="P:telomere maintenance via telomere lengthening"/>
    <property type="evidence" value="ECO:0007669"/>
    <property type="project" value="TreeGrafter"/>
</dbReference>
<evidence type="ECO:0000256" key="7">
    <source>
        <dbReference type="ARBA" id="ARBA00023125"/>
    </source>
</evidence>
<reference evidence="10" key="3">
    <citation type="submission" date="2025-09" db="UniProtKB">
        <authorList>
            <consortium name="Ensembl"/>
        </authorList>
    </citation>
    <scope>IDENTIFICATION</scope>
</reference>
<dbReference type="GO" id="GO:0042162">
    <property type="term" value="F:telomeric DNA binding"/>
    <property type="evidence" value="ECO:0007669"/>
    <property type="project" value="TreeGrafter"/>
</dbReference>
<feature type="compositionally biased region" description="Polar residues" evidence="9">
    <location>
        <begin position="472"/>
        <end position="481"/>
    </location>
</feature>
<reference evidence="10" key="2">
    <citation type="submission" date="2025-08" db="UniProtKB">
        <authorList>
            <consortium name="Ensembl"/>
        </authorList>
    </citation>
    <scope>IDENTIFICATION</scope>
</reference>
<feature type="region of interest" description="Disordered" evidence="9">
    <location>
        <begin position="432"/>
        <end position="481"/>
    </location>
</feature>
<feature type="compositionally biased region" description="Basic and acidic residues" evidence="9">
    <location>
        <begin position="455"/>
        <end position="471"/>
    </location>
</feature>
<evidence type="ECO:0000313" key="10">
    <source>
        <dbReference type="Ensembl" id="ENSCUSP00005006122.1"/>
    </source>
</evidence>
<dbReference type="GO" id="GO:0045740">
    <property type="term" value="P:positive regulation of DNA replication"/>
    <property type="evidence" value="ECO:0007669"/>
    <property type="project" value="TreeGrafter"/>
</dbReference>
<organism evidence="10 11">
    <name type="scientific">Catharus ustulatus</name>
    <name type="common">Russet-backed thrush</name>
    <name type="synonym">Hylocichla ustulatus</name>
    <dbReference type="NCBI Taxonomy" id="91951"/>
    <lineage>
        <taxon>Eukaryota</taxon>
        <taxon>Metazoa</taxon>
        <taxon>Chordata</taxon>
        <taxon>Craniata</taxon>
        <taxon>Vertebrata</taxon>
        <taxon>Euteleostomi</taxon>
        <taxon>Archelosauria</taxon>
        <taxon>Archosauria</taxon>
        <taxon>Dinosauria</taxon>
        <taxon>Saurischia</taxon>
        <taxon>Theropoda</taxon>
        <taxon>Coelurosauria</taxon>
        <taxon>Aves</taxon>
        <taxon>Neognathae</taxon>
        <taxon>Neoaves</taxon>
        <taxon>Telluraves</taxon>
        <taxon>Australaves</taxon>
        <taxon>Passeriformes</taxon>
        <taxon>Turdidae</taxon>
        <taxon>Catharus</taxon>
    </lineage>
</organism>
<protein>
    <recommendedName>
        <fullName evidence="4">CST complex subunit CTC1</fullName>
    </recommendedName>
</protein>
<evidence type="ECO:0000256" key="9">
    <source>
        <dbReference type="SAM" id="MobiDB-lite"/>
    </source>
</evidence>
<evidence type="ECO:0000256" key="2">
    <source>
        <dbReference type="ARBA" id="ARBA00004574"/>
    </source>
</evidence>
<keyword evidence="7" id="KW-0238">DNA-binding</keyword>
<keyword evidence="5" id="KW-0158">Chromosome</keyword>
<keyword evidence="11" id="KW-1185">Reference proteome</keyword>
<dbReference type="GO" id="GO:1990879">
    <property type="term" value="C:CST complex"/>
    <property type="evidence" value="ECO:0007669"/>
    <property type="project" value="TreeGrafter"/>
</dbReference>
<evidence type="ECO:0000256" key="3">
    <source>
        <dbReference type="ARBA" id="ARBA00006332"/>
    </source>
</evidence>
<dbReference type="Proteomes" id="UP000694563">
    <property type="component" value="Chromosome 2"/>
</dbReference>
<dbReference type="PANTHER" id="PTHR14865:SF2">
    <property type="entry name" value="CST COMPLEX SUBUNIT CTC1"/>
    <property type="match status" value="1"/>
</dbReference>
<comment type="similarity">
    <text evidence="3">Belongs to the CTC1 family.</text>
</comment>
<keyword evidence="6" id="KW-0779">Telomere</keyword>
<dbReference type="InterPro" id="IPR042617">
    <property type="entry name" value="CTC1-like"/>
</dbReference>
<gene>
    <name evidence="10" type="primary">CTC1</name>
</gene>
<evidence type="ECO:0000256" key="8">
    <source>
        <dbReference type="ARBA" id="ARBA00023242"/>
    </source>
</evidence>
<evidence type="ECO:0000256" key="5">
    <source>
        <dbReference type="ARBA" id="ARBA00022454"/>
    </source>
</evidence>
<reference evidence="10" key="1">
    <citation type="submission" date="2020-10" db="EMBL/GenBank/DDBJ databases">
        <title>Catharus ustulatus (Swainson's thrush) genome, bCatUst1, primary haplotype v2.</title>
        <authorList>
            <person name="Delmore K."/>
            <person name="Vafadar M."/>
            <person name="Formenti G."/>
            <person name="Chow W."/>
            <person name="Pelan S."/>
            <person name="Howe K."/>
            <person name="Rhie A."/>
            <person name="Mountcastle J."/>
            <person name="Haase B."/>
            <person name="Fedrigo O."/>
            <person name="Jarvis E.D."/>
        </authorList>
    </citation>
    <scope>NUCLEOTIDE SEQUENCE [LARGE SCALE GENOMIC DNA]</scope>
</reference>
<dbReference type="GO" id="GO:0003697">
    <property type="term" value="F:single-stranded DNA binding"/>
    <property type="evidence" value="ECO:0007669"/>
    <property type="project" value="InterPro"/>
</dbReference>
<accession>A0A8C3TXB0</accession>
<dbReference type="InterPro" id="IPR029156">
    <property type="entry name" value="CTC1"/>
</dbReference>
<evidence type="ECO:0000256" key="6">
    <source>
        <dbReference type="ARBA" id="ARBA00022895"/>
    </source>
</evidence>
<dbReference type="Pfam" id="PF15489">
    <property type="entry name" value="CTC1"/>
    <property type="match status" value="1"/>
</dbReference>
<dbReference type="PANTHER" id="PTHR14865">
    <property type="entry name" value="CST COMPLEX SUBUNIT CTC1"/>
    <property type="match status" value="1"/>
</dbReference>
<evidence type="ECO:0000313" key="11">
    <source>
        <dbReference type="Proteomes" id="UP000694563"/>
    </source>
</evidence>
<proteinExistence type="inferred from homology"/>
<name>A0A8C3TXB0_CATUS</name>
<evidence type="ECO:0000256" key="4">
    <source>
        <dbReference type="ARBA" id="ARBA00016175"/>
    </source>
</evidence>
<sequence>MAAPVAAEEQRWLQAARDFLRRALPGLDGQEPAALEAVLRCLRSVGGGTLPVGYSFISISDLQHQQYIPCCSHLSWSTNEFKEWSHQGQGALPMQSAMPRTYLILVGYLADGRQENKEKLVDGCLYVKDSTGIIPCELLHFELEWLESLFVFPSWSYIPQTDQSAAGYLEILVDPVPVNTPKEVLYSIPVTSPVSAEPLLTSRFSCFFGHCRLLSSMHQKPGAAEKFLVPLLQAMVPDREEARDIYKEILSKRHQCPLQKYLTLNPPCQAPSLSAVCRVAEQKSWEGFSPSQLLSPLEAQHMGTQELNRRLAWSYCTLSPESFQPRVILLGVLRISSRSSSLQLQDKSSTLPCVISHKDGIPFAQTALIGSLLQVENYQLVVERFLKTDFPSWEHLENLEHVREKKASVYVQFYFEDVQVLHAAEGQIQKGLRSGNSSSLRKKKNGSTTSELETPEAKMLKLEDPKADTSRDGNCQGDQSSTRKMSCVSHLFLVTQKEGLMSRNYQLPAEDAKEAKELQHSFQATVLWLGRPQLWSHPRKTGDLSELEETGCDGKDALLLFMGKSLRWFPFLHMDGLYRFVVPCCSDLEVFDKLCFPPVPAMFLSRPSCPLCLLVQDSWHLEHETWISCLPVRQLTAMSVLTGVDQRTASIPEVLSSSFTGSLVSFYGEIMERTLCASPKNEKPPVILGLPKQKGTLLSRDHSVKLSVSAIPGSPDVMDIYITATHLQHLWGLLPGAKFLFQNLERKISRFHNVYCAYIASSCVSIVSLPASHLPFPSGLAGEASSPSLVFLSSLRPQLQNLARARILCHLSCVLTVCLQWICSLCSCIFKEGRCTRHNPPCPSQTGVRQASARVLVEDGTGEAVVLCRNEHVAAVLGLSLLQWETVQNCVQSRGSVCIQHGEAPGTGCLEELEDLVASYLRSLCRSPLICRPILLEFSLDRKPSKILQPGKQELLAFLILSVGRKGEEASHQPGKGEMPSLPTKQDLRRIFLEFSFL</sequence>
<comment type="subcellular location">
    <subcellularLocation>
        <location evidence="2">Chromosome</location>
        <location evidence="2">Telomere</location>
    </subcellularLocation>
    <subcellularLocation>
        <location evidence="1">Nucleus</location>
    </subcellularLocation>
</comment>
<dbReference type="AlphaFoldDB" id="A0A8C3TXB0"/>
<dbReference type="Ensembl" id="ENSCUST00005006358.1">
    <property type="protein sequence ID" value="ENSCUSP00005006122.1"/>
    <property type="gene ID" value="ENSCUSG00005003856.1"/>
</dbReference>
<evidence type="ECO:0000256" key="1">
    <source>
        <dbReference type="ARBA" id="ARBA00004123"/>
    </source>
</evidence>
<keyword evidence="8" id="KW-0539">Nucleus</keyword>